<gene>
    <name evidence="2" type="ORF">LC20004_00420</name>
</gene>
<evidence type="ECO:0000259" key="1">
    <source>
        <dbReference type="Pfam" id="PF13673"/>
    </source>
</evidence>
<sequence>MAEFKLVVKTTAELSNVELLDILKVRTAVFVVEQNCPYQEVDDKDYTARHVMLKSADDLVAYTRIIQHDDNIHISFGRVLVVKAFRKLHLGRRIVAATIAEIQRRFPDQAIKIAGQSYLREFYQSFDFKAVSAVYLEDNIPHIDFVLPAVTA</sequence>
<dbReference type="InterPro" id="IPR016181">
    <property type="entry name" value="Acyl_CoA_acyltransferase"/>
</dbReference>
<evidence type="ECO:0000313" key="2">
    <source>
        <dbReference type="EMBL" id="ATO42472.1"/>
    </source>
</evidence>
<reference evidence="2 3" key="1">
    <citation type="submission" date="2016-10" db="EMBL/GenBank/DDBJ databases">
        <title>The whole genome sequencing and assembly of L. cotyniformis subsp. torquens DSM 20004 strain.</title>
        <authorList>
            <person name="Park M.-K."/>
            <person name="Lee Y.-J."/>
            <person name="Yi H."/>
            <person name="Bahn Y.-S."/>
            <person name="Kim J.F."/>
            <person name="Lee D.-W."/>
        </authorList>
    </citation>
    <scope>NUCLEOTIDE SEQUENCE [LARGE SCALE GENOMIC DNA]</scope>
    <source>
        <strain evidence="2 3">DSM 20004</strain>
    </source>
</reference>
<evidence type="ECO:0000313" key="3">
    <source>
        <dbReference type="Proteomes" id="UP000223559"/>
    </source>
</evidence>
<keyword evidence="2" id="KW-0808">Transferase</keyword>
<protein>
    <submittedName>
        <fullName evidence="2">GNAT family N-acetyltransferase</fullName>
    </submittedName>
</protein>
<dbReference type="GO" id="GO:0016747">
    <property type="term" value="F:acyltransferase activity, transferring groups other than amino-acyl groups"/>
    <property type="evidence" value="ECO:0007669"/>
    <property type="project" value="InterPro"/>
</dbReference>
<dbReference type="KEGG" id="lcy:LC20004_00420"/>
<dbReference type="Gene3D" id="3.40.630.30">
    <property type="match status" value="1"/>
</dbReference>
<dbReference type="OrthoDB" id="9796171at2"/>
<dbReference type="SUPFAM" id="SSF55729">
    <property type="entry name" value="Acyl-CoA N-acyltransferases (Nat)"/>
    <property type="match status" value="1"/>
</dbReference>
<organism evidence="2 3">
    <name type="scientific">Loigolactobacillus coryniformis subsp. torquens DSM 20004 = KCTC 3535</name>
    <dbReference type="NCBI Taxonomy" id="1423822"/>
    <lineage>
        <taxon>Bacteria</taxon>
        <taxon>Bacillati</taxon>
        <taxon>Bacillota</taxon>
        <taxon>Bacilli</taxon>
        <taxon>Lactobacillales</taxon>
        <taxon>Lactobacillaceae</taxon>
        <taxon>Loigolactobacillus</taxon>
    </lineage>
</organism>
<dbReference type="Pfam" id="PF13673">
    <property type="entry name" value="Acetyltransf_10"/>
    <property type="match status" value="1"/>
</dbReference>
<accession>A0A2D1KK74</accession>
<proteinExistence type="predicted"/>
<dbReference type="EMBL" id="CP017697">
    <property type="protein sequence ID" value="ATO42472.1"/>
    <property type="molecule type" value="Genomic_DNA"/>
</dbReference>
<dbReference type="RefSeq" id="WP_010014483.1">
    <property type="nucleotide sequence ID" value="NZ_AEOS01000299.1"/>
</dbReference>
<name>A0A2D1KK74_9LACO</name>
<dbReference type="Proteomes" id="UP000223559">
    <property type="component" value="Chromosome"/>
</dbReference>
<dbReference type="AlphaFoldDB" id="A0A2D1KK74"/>
<keyword evidence="3" id="KW-1185">Reference proteome</keyword>
<feature type="domain" description="N-acetyltransferase" evidence="1">
    <location>
        <begin position="31"/>
        <end position="145"/>
    </location>
</feature>
<dbReference type="InterPro" id="IPR000182">
    <property type="entry name" value="GNAT_dom"/>
</dbReference>